<protein>
    <submittedName>
        <fullName evidence="2">Uncharacterized protein</fullName>
    </submittedName>
</protein>
<accession>A0ABR1PLJ9</accession>
<feature type="region of interest" description="Disordered" evidence="1">
    <location>
        <begin position="122"/>
        <end position="175"/>
    </location>
</feature>
<evidence type="ECO:0000256" key="1">
    <source>
        <dbReference type="SAM" id="MobiDB-lite"/>
    </source>
</evidence>
<feature type="compositionally biased region" description="Polar residues" evidence="1">
    <location>
        <begin position="165"/>
        <end position="174"/>
    </location>
</feature>
<keyword evidence="3" id="KW-1185">Reference proteome</keyword>
<feature type="compositionally biased region" description="Basic and acidic residues" evidence="1">
    <location>
        <begin position="255"/>
        <end position="269"/>
    </location>
</feature>
<proteinExistence type="predicted"/>
<feature type="compositionally biased region" description="Basic and acidic residues" evidence="1">
    <location>
        <begin position="194"/>
        <end position="205"/>
    </location>
</feature>
<dbReference type="Proteomes" id="UP001430848">
    <property type="component" value="Unassembled WGS sequence"/>
</dbReference>
<feature type="compositionally biased region" description="Basic and acidic residues" evidence="1">
    <location>
        <begin position="229"/>
        <end position="245"/>
    </location>
</feature>
<gene>
    <name evidence="2" type="ORF">SLS63_001876</name>
</gene>
<sequence length="286" mass="31156">MTILKDWMKEVRQSVDVNDQESDSGEDDGDFKQRSEAVSPRSDRMRKYDKNRHALTHYKGTMVCPFCPGPGTAYEKSFNRADVFKRHLTAVHNVEQTPPNSPQDFYEHLDDCVLNVIVPSTTPRSATSTTCPTSGAMSNTSSAVPSSAATSAATSVGQDSALLRTPTTAGSAQEQDLDFQYHLRRGAESGATSDDNRDKGARGDDIDAAATSPQALPAQYQASTPTEPPEQRDEHVDKMESDAPRSSRRSTPQSEKLDDMGSTTEDRPRVLAVEVKLGSPFSPDQA</sequence>
<feature type="compositionally biased region" description="Basic and acidic residues" evidence="1">
    <location>
        <begin position="30"/>
        <end position="48"/>
    </location>
</feature>
<dbReference type="EMBL" id="JAKNSF020000004">
    <property type="protein sequence ID" value="KAK7739530.1"/>
    <property type="molecule type" value="Genomic_DNA"/>
</dbReference>
<feature type="compositionally biased region" description="Low complexity" evidence="1">
    <location>
        <begin position="122"/>
        <end position="155"/>
    </location>
</feature>
<feature type="compositionally biased region" description="Basic and acidic residues" evidence="1">
    <location>
        <begin position="1"/>
        <end position="13"/>
    </location>
</feature>
<feature type="region of interest" description="Disordered" evidence="1">
    <location>
        <begin position="187"/>
        <end position="286"/>
    </location>
</feature>
<feature type="region of interest" description="Disordered" evidence="1">
    <location>
        <begin position="1"/>
        <end position="48"/>
    </location>
</feature>
<name>A0ABR1PLJ9_DIAER</name>
<evidence type="ECO:0000313" key="2">
    <source>
        <dbReference type="EMBL" id="KAK7739530.1"/>
    </source>
</evidence>
<evidence type="ECO:0000313" key="3">
    <source>
        <dbReference type="Proteomes" id="UP001430848"/>
    </source>
</evidence>
<reference evidence="2 3" key="1">
    <citation type="submission" date="2024-02" db="EMBL/GenBank/DDBJ databases">
        <title>De novo assembly and annotation of 12 fungi associated with fruit tree decline syndrome in Ontario, Canada.</title>
        <authorList>
            <person name="Sulman M."/>
            <person name="Ellouze W."/>
            <person name="Ilyukhin E."/>
        </authorList>
    </citation>
    <scope>NUCLEOTIDE SEQUENCE [LARGE SCALE GENOMIC DNA]</scope>
    <source>
        <strain evidence="2 3">M169</strain>
    </source>
</reference>
<feature type="compositionally biased region" description="Acidic residues" evidence="1">
    <location>
        <begin position="18"/>
        <end position="29"/>
    </location>
</feature>
<organism evidence="2 3">
    <name type="scientific">Diaporthe eres</name>
    <name type="common">Phomopsis oblonga</name>
    <dbReference type="NCBI Taxonomy" id="83184"/>
    <lineage>
        <taxon>Eukaryota</taxon>
        <taxon>Fungi</taxon>
        <taxon>Dikarya</taxon>
        <taxon>Ascomycota</taxon>
        <taxon>Pezizomycotina</taxon>
        <taxon>Sordariomycetes</taxon>
        <taxon>Sordariomycetidae</taxon>
        <taxon>Diaporthales</taxon>
        <taxon>Diaporthaceae</taxon>
        <taxon>Diaporthe</taxon>
        <taxon>Diaporthe eres species complex</taxon>
    </lineage>
</organism>
<comment type="caution">
    <text evidence="2">The sequence shown here is derived from an EMBL/GenBank/DDBJ whole genome shotgun (WGS) entry which is preliminary data.</text>
</comment>